<keyword evidence="4" id="KW-1185">Reference proteome</keyword>
<dbReference type="Pfam" id="PF23147">
    <property type="entry name" value="GDH2_N"/>
    <property type="match status" value="1"/>
</dbReference>
<dbReference type="EMBL" id="KV426211">
    <property type="protein sequence ID" value="KZV84788.1"/>
    <property type="molecule type" value="Genomic_DNA"/>
</dbReference>
<feature type="non-terminal residue" evidence="3">
    <location>
        <position position="56"/>
    </location>
</feature>
<dbReference type="InterPro" id="IPR055480">
    <property type="entry name" value="NAD-GDH_N"/>
</dbReference>
<reference evidence="3 4" key="1">
    <citation type="journal article" date="2016" name="Mol. Biol. Evol.">
        <title>Comparative Genomics of Early-Diverging Mushroom-Forming Fungi Provides Insights into the Origins of Lignocellulose Decay Capabilities.</title>
        <authorList>
            <person name="Nagy L.G."/>
            <person name="Riley R."/>
            <person name="Tritt A."/>
            <person name="Adam C."/>
            <person name="Daum C."/>
            <person name="Floudas D."/>
            <person name="Sun H."/>
            <person name="Yadav J.S."/>
            <person name="Pangilinan J."/>
            <person name="Larsson K.H."/>
            <person name="Matsuura K."/>
            <person name="Barry K."/>
            <person name="Labutti K."/>
            <person name="Kuo R."/>
            <person name="Ohm R.A."/>
            <person name="Bhattacharya S.S."/>
            <person name="Shirouzu T."/>
            <person name="Yoshinaga Y."/>
            <person name="Martin F.M."/>
            <person name="Grigoriev I.V."/>
            <person name="Hibbett D.S."/>
        </authorList>
    </citation>
    <scope>NUCLEOTIDE SEQUENCE [LARGE SCALE GENOMIC DNA]</scope>
    <source>
        <strain evidence="3 4">HHB12029</strain>
    </source>
</reference>
<sequence length="56" mass="6104">VQNTSGYSTPTFAGKDTQRAQVVAAVASKGFIPSELVQNEVAWFYDQLGIDDTYFA</sequence>
<dbReference type="AlphaFoldDB" id="A0A165DKS0"/>
<evidence type="ECO:0000313" key="2">
    <source>
        <dbReference type="EMBL" id="KZV84784.1"/>
    </source>
</evidence>
<dbReference type="OrthoDB" id="3244197at2759"/>
<dbReference type="STRING" id="1314781.A0A165DKS0"/>
<dbReference type="Proteomes" id="UP000077266">
    <property type="component" value="Unassembled WGS sequence"/>
</dbReference>
<gene>
    <name evidence="3" type="ORF">EXIGLDRAFT_559959</name>
    <name evidence="2" type="ORF">EXIGLDRAFT_564055</name>
</gene>
<evidence type="ECO:0000313" key="4">
    <source>
        <dbReference type="Proteomes" id="UP000077266"/>
    </source>
</evidence>
<evidence type="ECO:0000313" key="3">
    <source>
        <dbReference type="EMBL" id="KZV84788.1"/>
    </source>
</evidence>
<organism evidence="3 4">
    <name type="scientific">Exidia glandulosa HHB12029</name>
    <dbReference type="NCBI Taxonomy" id="1314781"/>
    <lineage>
        <taxon>Eukaryota</taxon>
        <taxon>Fungi</taxon>
        <taxon>Dikarya</taxon>
        <taxon>Basidiomycota</taxon>
        <taxon>Agaricomycotina</taxon>
        <taxon>Agaricomycetes</taxon>
        <taxon>Auriculariales</taxon>
        <taxon>Exidiaceae</taxon>
        <taxon>Exidia</taxon>
    </lineage>
</organism>
<proteinExistence type="predicted"/>
<dbReference type="EMBL" id="KV426211">
    <property type="protein sequence ID" value="KZV84784.1"/>
    <property type="molecule type" value="Genomic_DNA"/>
</dbReference>
<protein>
    <recommendedName>
        <fullName evidence="1">NAD-dependent glutamate dehydrogenase N-terminal domain-containing protein</fullName>
    </recommendedName>
</protein>
<accession>A0A165DKS0</accession>
<evidence type="ECO:0000259" key="1">
    <source>
        <dbReference type="Pfam" id="PF23147"/>
    </source>
</evidence>
<feature type="domain" description="NAD-dependent glutamate dehydrogenase N-terminal" evidence="1">
    <location>
        <begin position="12"/>
        <end position="56"/>
    </location>
</feature>
<feature type="non-terminal residue" evidence="3">
    <location>
        <position position="1"/>
    </location>
</feature>
<name>A0A165DKS0_EXIGL</name>